<dbReference type="SUPFAM" id="SSF63825">
    <property type="entry name" value="YWTD domain"/>
    <property type="match status" value="1"/>
</dbReference>
<dbReference type="GeneTree" id="ENSGT00940000172175"/>
<dbReference type="PROSITE" id="PS51120">
    <property type="entry name" value="LDLRB"/>
    <property type="match status" value="2"/>
</dbReference>
<dbReference type="HOGENOM" id="CLU_1345873_0_0_1"/>
<sequence>MKVGYPRSREVLIDQLPNLMGVKATGMKPLPRSNPCAQNNGGCSHLCLYTPRGPRCSCPTGLELATNTRQCVVPEAYLLYSLPRNGGIQEISLDTAQSDKALPFSRPVEAYLLDFFVEDNMVYWTNARDMSISRAYLNGSKVERFIDIGIELLQGVAVDWIGRNVFWADAQANRIEVARMDGTSRRPIIWQDLDSPACIAMDPA</sequence>
<feature type="repeat" description="LDL-receptor class B" evidence="1">
    <location>
        <begin position="163"/>
        <end position="204"/>
    </location>
</feature>
<evidence type="ECO:0000313" key="2">
    <source>
        <dbReference type="Ensembl" id="ENSCSAVP00000012741.1"/>
    </source>
</evidence>
<evidence type="ECO:0000256" key="1">
    <source>
        <dbReference type="PROSITE-ProRule" id="PRU00461"/>
    </source>
</evidence>
<keyword evidence="3" id="KW-1185">Reference proteome</keyword>
<dbReference type="SMART" id="SM00135">
    <property type="entry name" value="LY"/>
    <property type="match status" value="2"/>
</dbReference>
<protein>
    <recommendedName>
        <fullName evidence="4">EGF-like domain-containing protein</fullName>
    </recommendedName>
</protein>
<dbReference type="InterPro" id="IPR011042">
    <property type="entry name" value="6-blade_b-propeller_TolB-like"/>
</dbReference>
<evidence type="ECO:0008006" key="4">
    <source>
        <dbReference type="Google" id="ProtNLM"/>
    </source>
</evidence>
<reference evidence="2" key="2">
    <citation type="submission" date="2025-08" db="UniProtKB">
        <authorList>
            <consortium name="Ensembl"/>
        </authorList>
    </citation>
    <scope>IDENTIFICATION</scope>
</reference>
<dbReference type="Proteomes" id="UP000007875">
    <property type="component" value="Unassembled WGS sequence"/>
</dbReference>
<dbReference type="SUPFAM" id="SSF57196">
    <property type="entry name" value="EGF/Laminin"/>
    <property type="match status" value="1"/>
</dbReference>
<evidence type="ECO:0000313" key="3">
    <source>
        <dbReference type="Proteomes" id="UP000007875"/>
    </source>
</evidence>
<reference evidence="2" key="3">
    <citation type="submission" date="2025-09" db="UniProtKB">
        <authorList>
            <consortium name="Ensembl"/>
        </authorList>
    </citation>
    <scope>IDENTIFICATION</scope>
</reference>
<dbReference type="PANTHER" id="PTHR46513:SF41">
    <property type="entry name" value="LOW-DENSITY LIPOPROTEIN RECEPTOR-RELATED PROTEIN"/>
    <property type="match status" value="1"/>
</dbReference>
<dbReference type="Pfam" id="PF14670">
    <property type="entry name" value="FXa_inhibition"/>
    <property type="match status" value="1"/>
</dbReference>
<dbReference type="PANTHER" id="PTHR46513">
    <property type="entry name" value="VITELLOGENIN RECEPTOR-LIKE PROTEIN-RELATED-RELATED"/>
    <property type="match status" value="1"/>
</dbReference>
<dbReference type="Ensembl" id="ENSCSAVT00000012890.1">
    <property type="protein sequence ID" value="ENSCSAVP00000012741.1"/>
    <property type="gene ID" value="ENSCSAVG00000007480.1"/>
</dbReference>
<dbReference type="InterPro" id="IPR000033">
    <property type="entry name" value="LDLR_classB_rpt"/>
</dbReference>
<reference evidence="3" key="1">
    <citation type="submission" date="2003-08" db="EMBL/GenBank/DDBJ databases">
        <authorList>
            <person name="Birren B."/>
            <person name="Nusbaum C."/>
            <person name="Abebe A."/>
            <person name="Abouelleil A."/>
            <person name="Adekoya E."/>
            <person name="Ait-zahra M."/>
            <person name="Allen N."/>
            <person name="Allen T."/>
            <person name="An P."/>
            <person name="Anderson M."/>
            <person name="Anderson S."/>
            <person name="Arachchi H."/>
            <person name="Armbruster J."/>
            <person name="Bachantsang P."/>
            <person name="Baldwin J."/>
            <person name="Barry A."/>
            <person name="Bayul T."/>
            <person name="Blitshsteyn B."/>
            <person name="Bloom T."/>
            <person name="Blye J."/>
            <person name="Boguslavskiy L."/>
            <person name="Borowsky M."/>
            <person name="Boukhgalter B."/>
            <person name="Brunache A."/>
            <person name="Butler J."/>
            <person name="Calixte N."/>
            <person name="Calvo S."/>
            <person name="Camarata J."/>
            <person name="Campo K."/>
            <person name="Chang J."/>
            <person name="Cheshatsang Y."/>
            <person name="Citroen M."/>
            <person name="Collymore A."/>
            <person name="Considine T."/>
            <person name="Cook A."/>
            <person name="Cooke P."/>
            <person name="Corum B."/>
            <person name="Cuomo C."/>
            <person name="David R."/>
            <person name="Dawoe T."/>
            <person name="Degray S."/>
            <person name="Dodge S."/>
            <person name="Dooley K."/>
            <person name="Dorje P."/>
            <person name="Dorjee K."/>
            <person name="Dorris L."/>
            <person name="Duffey N."/>
            <person name="Dupes A."/>
            <person name="Elkins T."/>
            <person name="Engels R."/>
            <person name="Erickson J."/>
            <person name="Farina A."/>
            <person name="Faro S."/>
            <person name="Ferreira P."/>
            <person name="Fischer H."/>
            <person name="Fitzgerald M."/>
            <person name="Foley K."/>
            <person name="Gage D."/>
            <person name="Galagan J."/>
            <person name="Gearin G."/>
            <person name="Gnerre S."/>
            <person name="Gnirke A."/>
            <person name="Goyette A."/>
            <person name="Graham J."/>
            <person name="Grandbois E."/>
            <person name="Gyaltsen K."/>
            <person name="Hafez N."/>
            <person name="Hagopian D."/>
            <person name="Hagos B."/>
            <person name="Hall J."/>
            <person name="Hatcher B."/>
            <person name="Heller A."/>
            <person name="Higgins H."/>
            <person name="Honan T."/>
            <person name="Horn A."/>
            <person name="Houde N."/>
            <person name="Hughes L."/>
            <person name="Hulme W."/>
            <person name="Husby E."/>
            <person name="Iliev I."/>
            <person name="Jaffe D."/>
            <person name="Jones C."/>
            <person name="Kamal M."/>
            <person name="Kamat A."/>
            <person name="Kamvysselis M."/>
            <person name="Karlsson E."/>
            <person name="Kells C."/>
            <person name="Kieu A."/>
            <person name="Kisner P."/>
            <person name="Kodira C."/>
            <person name="Kulbokas E."/>
            <person name="Labutti K."/>
            <person name="Lama D."/>
            <person name="Landers T."/>
            <person name="Leger J."/>
            <person name="Levine S."/>
            <person name="Lewis D."/>
            <person name="Lewis T."/>
            <person name="Lindblad-toh K."/>
            <person name="Liu X."/>
            <person name="Lokyitsang T."/>
            <person name="Lokyitsang Y."/>
            <person name="Lucien O."/>
            <person name="Lui A."/>
            <person name="Ma L.J."/>
            <person name="Mabbitt R."/>
            <person name="Macdonald J."/>
            <person name="Maclean C."/>
            <person name="Major J."/>
            <person name="Manning J."/>
            <person name="Marabella R."/>
            <person name="Maru K."/>
            <person name="Matthews C."/>
            <person name="Mauceli E."/>
            <person name="Mccarthy M."/>
            <person name="Mcdonough S."/>
            <person name="Mcghee T."/>
            <person name="Meldrim J."/>
            <person name="Meneus L."/>
            <person name="Mesirov J."/>
            <person name="Mihalev A."/>
            <person name="Mihova T."/>
            <person name="Mikkelsen T."/>
            <person name="Mlenga V."/>
            <person name="Moru K."/>
            <person name="Mozes J."/>
            <person name="Mulrain L."/>
            <person name="Munson G."/>
            <person name="Naylor J."/>
            <person name="Newes C."/>
            <person name="Nguyen C."/>
            <person name="Nguyen N."/>
            <person name="Nguyen T."/>
            <person name="Nicol R."/>
            <person name="Nielsen C."/>
            <person name="Nizzari M."/>
            <person name="Norbu C."/>
            <person name="Norbu N."/>
            <person name="O'donnell P."/>
            <person name="Okoawo O."/>
            <person name="O'leary S."/>
            <person name="Omotosho B."/>
            <person name="O'neill K."/>
            <person name="Osman S."/>
            <person name="Parker S."/>
            <person name="Perrin D."/>
            <person name="Phunkhang P."/>
            <person name="Piqani B."/>
            <person name="Purcell S."/>
            <person name="Rachupka T."/>
            <person name="Ramasamy U."/>
            <person name="Rameau R."/>
            <person name="Ray V."/>
            <person name="Raymond C."/>
            <person name="Retta R."/>
            <person name="Richardson S."/>
            <person name="Rise C."/>
            <person name="Rodriguez J."/>
            <person name="Rogers J."/>
            <person name="Rogov P."/>
            <person name="Rutman M."/>
            <person name="Schupbach R."/>
            <person name="Seaman C."/>
            <person name="Settipalli S."/>
            <person name="Sharpe T."/>
            <person name="Sheridan J."/>
            <person name="Sherpa N."/>
            <person name="Shi J."/>
            <person name="Smirnov S."/>
            <person name="Smith C."/>
            <person name="Sougnez C."/>
            <person name="Spencer B."/>
            <person name="Stalker J."/>
            <person name="Stange-thomann N."/>
            <person name="Stavropoulos S."/>
            <person name="Stetson K."/>
            <person name="Stone C."/>
            <person name="Stone S."/>
            <person name="Stubbs M."/>
            <person name="Talamas J."/>
            <person name="Tchuinga P."/>
            <person name="Tenzing P."/>
            <person name="Tesfaye S."/>
            <person name="Theodore J."/>
            <person name="Thoulutsang Y."/>
            <person name="Topham K."/>
            <person name="Towey S."/>
            <person name="Tsamla T."/>
            <person name="Tsomo N."/>
            <person name="Vallee D."/>
            <person name="Vassiliev H."/>
            <person name="Venkataraman V."/>
            <person name="Vinson J."/>
            <person name="Vo A."/>
            <person name="Wade C."/>
            <person name="Wang S."/>
            <person name="Wangchuk T."/>
            <person name="Wangdi T."/>
            <person name="Whittaker C."/>
            <person name="Wilkinson J."/>
            <person name="Wu Y."/>
            <person name="Wyman D."/>
            <person name="Yadav S."/>
            <person name="Yang S."/>
            <person name="Yang X."/>
            <person name="Yeager S."/>
            <person name="Yee E."/>
            <person name="Young G."/>
            <person name="Zainoun J."/>
            <person name="Zembeck L."/>
            <person name="Zimmer A."/>
            <person name="Zody M."/>
            <person name="Lander E."/>
        </authorList>
    </citation>
    <scope>NUCLEOTIDE SEQUENCE [LARGE SCALE GENOMIC DNA]</scope>
</reference>
<organism evidence="2 3">
    <name type="scientific">Ciona savignyi</name>
    <name type="common">Pacific transparent sea squirt</name>
    <dbReference type="NCBI Taxonomy" id="51511"/>
    <lineage>
        <taxon>Eukaryota</taxon>
        <taxon>Metazoa</taxon>
        <taxon>Chordata</taxon>
        <taxon>Tunicata</taxon>
        <taxon>Ascidiacea</taxon>
        <taxon>Phlebobranchia</taxon>
        <taxon>Cionidae</taxon>
        <taxon>Ciona</taxon>
    </lineage>
</organism>
<dbReference type="InterPro" id="IPR050778">
    <property type="entry name" value="Cueball_EGF_LRP_Nidogen"/>
</dbReference>
<proteinExistence type="predicted"/>
<dbReference type="Gene3D" id="2.120.10.30">
    <property type="entry name" value="TolB, C-terminal domain"/>
    <property type="match status" value="2"/>
</dbReference>
<dbReference type="AlphaFoldDB" id="H2Z579"/>
<dbReference type="Pfam" id="PF00058">
    <property type="entry name" value="Ldl_recept_b"/>
    <property type="match status" value="1"/>
</dbReference>
<feature type="repeat" description="LDL-receptor class B" evidence="1">
    <location>
        <begin position="120"/>
        <end position="162"/>
    </location>
</feature>
<name>H2Z579_CIOSA</name>
<accession>H2Z579</accession>